<dbReference type="OrthoDB" id="1106412at2759"/>
<dbReference type="AlphaFoldDB" id="A0A5S9XDX0"/>
<sequence>MHLPFESYPDDAVTLSSVREEKRVVLFKRSVFNERLRNIDVSLFVDEKKKVALVFCKDREDWTNFTAYVIRKDGYYKKVYLGESTTSWPFVSISIDEKPKSISIASF</sequence>
<feature type="domain" description="F-box associated beta-propeller type 1" evidence="1">
    <location>
        <begin position="39"/>
        <end position="92"/>
    </location>
</feature>
<evidence type="ECO:0000313" key="2">
    <source>
        <dbReference type="EMBL" id="CAA0382994.1"/>
    </source>
</evidence>
<gene>
    <name evidence="2" type="ORF">C24_LOCUS13212</name>
</gene>
<organism evidence="2 3">
    <name type="scientific">Arabidopsis thaliana</name>
    <name type="common">Mouse-ear cress</name>
    <dbReference type="NCBI Taxonomy" id="3702"/>
    <lineage>
        <taxon>Eukaryota</taxon>
        <taxon>Viridiplantae</taxon>
        <taxon>Streptophyta</taxon>
        <taxon>Embryophyta</taxon>
        <taxon>Tracheophyta</taxon>
        <taxon>Spermatophyta</taxon>
        <taxon>Magnoliopsida</taxon>
        <taxon>eudicotyledons</taxon>
        <taxon>Gunneridae</taxon>
        <taxon>Pentapetalae</taxon>
        <taxon>rosids</taxon>
        <taxon>malvids</taxon>
        <taxon>Brassicales</taxon>
        <taxon>Brassicaceae</taxon>
        <taxon>Camelineae</taxon>
        <taxon>Arabidopsis</taxon>
    </lineage>
</organism>
<dbReference type="EMBL" id="CACSHJ010000089">
    <property type="protein sequence ID" value="CAA0382994.1"/>
    <property type="molecule type" value="Genomic_DNA"/>
</dbReference>
<name>A0A5S9XDX0_ARATH</name>
<accession>A0A5S9XDX0</accession>
<evidence type="ECO:0000259" key="1">
    <source>
        <dbReference type="Pfam" id="PF07734"/>
    </source>
</evidence>
<dbReference type="InterPro" id="IPR006527">
    <property type="entry name" value="F-box-assoc_dom_typ1"/>
</dbReference>
<proteinExistence type="predicted"/>
<dbReference type="Pfam" id="PF07734">
    <property type="entry name" value="FBA_1"/>
    <property type="match status" value="1"/>
</dbReference>
<reference evidence="2 3" key="1">
    <citation type="submission" date="2019-12" db="EMBL/GenBank/DDBJ databases">
        <authorList>
            <person name="Jiao W.-B."/>
            <person name="Schneeberger K."/>
        </authorList>
    </citation>
    <scope>NUCLEOTIDE SEQUENCE [LARGE SCALE GENOMIC DNA]</scope>
    <source>
        <strain evidence="3">cv. C24</strain>
    </source>
</reference>
<evidence type="ECO:0000313" key="3">
    <source>
        <dbReference type="Proteomes" id="UP000434276"/>
    </source>
</evidence>
<dbReference type="Proteomes" id="UP000434276">
    <property type="component" value="Unassembled WGS sequence"/>
</dbReference>
<protein>
    <recommendedName>
        <fullName evidence="1">F-box associated beta-propeller type 1 domain-containing protein</fullName>
    </recommendedName>
</protein>